<sequence length="309" mass="35119">MMNMNEFTNYVVERLTDYMPPPFQNAEVELHEVLKDNGKTYHGVNLHLPGKDASPILYIEDMYDRVISGTAVNDVIRDTAESFIALFEKTDLLAELISLKGTDIRQYIFFKLVSGEDNGAGLKNYPHKRIENLVKIYFLEPAPGWTIKITYDHLKDMDIDLQELDRLAQQNSMAQKPAELTRMNGIFLSKERNLLENDDPLLPDMYVLTNREKTGGASVICYPGVLAQIGRKLCADFYVLPSSIDEVIIMPKFRELSPKHLGKIVREANADAVAEGHILSNCVYEYSRKKDTLAIAPGSQERKFKEKGR</sequence>
<dbReference type="EMBL" id="QXWK01000008">
    <property type="protein sequence ID" value="NBH60925.1"/>
    <property type="molecule type" value="Genomic_DNA"/>
</dbReference>
<keyword evidence="2" id="KW-1185">Reference proteome</keyword>
<proteinExistence type="predicted"/>
<dbReference type="RefSeq" id="WP_160201217.1">
    <property type="nucleotide sequence ID" value="NZ_QXWK01000008.1"/>
</dbReference>
<reference evidence="1 2" key="1">
    <citation type="submission" date="2018-08" db="EMBL/GenBank/DDBJ databases">
        <title>Murine metabolic-syndrome-specific gut microbial biobank.</title>
        <authorList>
            <person name="Liu C."/>
        </authorList>
    </citation>
    <scope>NUCLEOTIDE SEQUENCE [LARGE SCALE GENOMIC DNA]</scope>
    <source>
        <strain evidence="1 2">28</strain>
    </source>
</reference>
<evidence type="ECO:0000313" key="2">
    <source>
        <dbReference type="Proteomes" id="UP000446866"/>
    </source>
</evidence>
<comment type="caution">
    <text evidence="1">The sequence shown here is derived from an EMBL/GenBank/DDBJ whole genome shotgun (WGS) entry which is preliminary data.</text>
</comment>
<organism evidence="1 2">
    <name type="scientific">Anaerotruncus colihominis</name>
    <dbReference type="NCBI Taxonomy" id="169435"/>
    <lineage>
        <taxon>Bacteria</taxon>
        <taxon>Bacillati</taxon>
        <taxon>Bacillota</taxon>
        <taxon>Clostridia</taxon>
        <taxon>Eubacteriales</taxon>
        <taxon>Oscillospiraceae</taxon>
        <taxon>Anaerotruncus</taxon>
    </lineage>
</organism>
<accession>A0A845QIW5</accession>
<gene>
    <name evidence="1" type="ORF">D0435_04565</name>
</gene>
<dbReference type="Proteomes" id="UP000446866">
    <property type="component" value="Unassembled WGS sequence"/>
</dbReference>
<dbReference type="InterPro" id="IPR043743">
    <property type="entry name" value="DUF5688"/>
</dbReference>
<name>A0A845QIW5_9FIRM</name>
<dbReference type="Pfam" id="PF18941">
    <property type="entry name" value="DUF5688"/>
    <property type="match status" value="1"/>
</dbReference>
<protein>
    <submittedName>
        <fullName evidence="1">Uncharacterized protein</fullName>
    </submittedName>
</protein>
<evidence type="ECO:0000313" key="1">
    <source>
        <dbReference type="EMBL" id="NBH60925.1"/>
    </source>
</evidence>
<dbReference type="AlphaFoldDB" id="A0A845QIW5"/>